<dbReference type="Proteomes" id="UP000004394">
    <property type="component" value="Unassembled WGS sequence"/>
</dbReference>
<dbReference type="AlphaFoldDB" id="E0NQ72"/>
<dbReference type="EMBL" id="AEEI01000013">
    <property type="protein sequence ID" value="EFM02718.1"/>
    <property type="molecule type" value="Genomic_DNA"/>
</dbReference>
<accession>E0NQ72</accession>
<comment type="caution">
    <text evidence="1">The sequence shown here is derived from an EMBL/GenBank/DDBJ whole genome shotgun (WGS) entry which is preliminary data.</text>
</comment>
<feature type="non-terminal residue" evidence="1">
    <location>
        <position position="1"/>
    </location>
</feature>
<proteinExistence type="predicted"/>
<keyword evidence="2" id="KW-1185">Reference proteome</keyword>
<protein>
    <submittedName>
        <fullName evidence="1">Uncharacterized protein</fullName>
    </submittedName>
</protein>
<evidence type="ECO:0000313" key="2">
    <source>
        <dbReference type="Proteomes" id="UP000004394"/>
    </source>
</evidence>
<name>E0NQ72_9BACT</name>
<sequence length="39" mass="4726">RKENYAHTYVCKLFELTKYKVLKDKGKHTFLFTSLTPYI</sequence>
<dbReference type="STRING" id="862515.HMPREF0658_0323"/>
<reference evidence="1" key="1">
    <citation type="submission" date="2010-07" db="EMBL/GenBank/DDBJ databases">
        <authorList>
            <person name="Muzny D."/>
            <person name="Qin X."/>
            <person name="Deng J."/>
            <person name="Jiang H."/>
            <person name="Liu Y."/>
            <person name="Qu J."/>
            <person name="Song X.-Z."/>
            <person name="Zhang L."/>
            <person name="Thornton R."/>
            <person name="Coyle M."/>
            <person name="Francisco L."/>
            <person name="Jackson L."/>
            <person name="Javaid M."/>
            <person name="Korchina V."/>
            <person name="Kovar C."/>
            <person name="Mata R."/>
            <person name="Mathew T."/>
            <person name="Ngo R."/>
            <person name="Nguyen L."/>
            <person name="Nguyen N."/>
            <person name="Okwuonu G."/>
            <person name="Ongeri F."/>
            <person name="Pham C."/>
            <person name="Simmons D."/>
            <person name="Wilczek-Boney K."/>
            <person name="Hale W."/>
            <person name="Jakkamsetti A."/>
            <person name="Pham P."/>
            <person name="Ruth R."/>
            <person name="San Lucas F."/>
            <person name="Warren J."/>
            <person name="Zhang J."/>
            <person name="Zhao Z."/>
            <person name="Zhou C."/>
            <person name="Zhu D."/>
            <person name="Lee S."/>
            <person name="Bess C."/>
            <person name="Blankenburg K."/>
            <person name="Forbes L."/>
            <person name="Fu Q."/>
            <person name="Gubbala S."/>
            <person name="Hirani K."/>
            <person name="Jayaseelan J.C."/>
            <person name="Lara F."/>
            <person name="Munidasa M."/>
            <person name="Palculict T."/>
            <person name="Patil S."/>
            <person name="Pu L.-L."/>
            <person name="Saada N."/>
            <person name="Tang L."/>
            <person name="Weissenberger G."/>
            <person name="Zhu Y."/>
            <person name="Hemphill L."/>
            <person name="Shang Y."/>
            <person name="Youmans B."/>
            <person name="Ayvaz T."/>
            <person name="Ross M."/>
            <person name="Santibanez J."/>
            <person name="Aqrawi P."/>
            <person name="Gross S."/>
            <person name="Joshi V."/>
            <person name="Fowler G."/>
            <person name="Nazareth L."/>
            <person name="Reid J."/>
            <person name="Worley K."/>
            <person name="Petrosino J."/>
            <person name="Highlander S."/>
            <person name="Gibbs R."/>
        </authorList>
    </citation>
    <scope>NUCLEOTIDE SEQUENCE [LARGE SCALE GENOMIC DNA]</scope>
    <source>
        <strain evidence="1">DSM 16973</strain>
    </source>
</reference>
<evidence type="ECO:0000313" key="1">
    <source>
        <dbReference type="EMBL" id="EFM02718.1"/>
    </source>
</evidence>
<organism evidence="1 2">
    <name type="scientific">Hoylesella marshii DSM 16973 = JCM 13450</name>
    <dbReference type="NCBI Taxonomy" id="862515"/>
    <lineage>
        <taxon>Bacteria</taxon>
        <taxon>Pseudomonadati</taxon>
        <taxon>Bacteroidota</taxon>
        <taxon>Bacteroidia</taxon>
        <taxon>Bacteroidales</taxon>
        <taxon>Prevotellaceae</taxon>
        <taxon>Hoylesella</taxon>
    </lineage>
</organism>
<gene>
    <name evidence="1" type="ORF">HMPREF0658_0323</name>
</gene>
<dbReference type="HOGENOM" id="CLU_3301414_0_0_10"/>